<feature type="region of interest" description="Disordered" evidence="9">
    <location>
        <begin position="483"/>
        <end position="514"/>
    </location>
</feature>
<dbReference type="Proteomes" id="UP001320420">
    <property type="component" value="Unassembled WGS sequence"/>
</dbReference>
<keyword evidence="8" id="KW-0539">Nucleus</keyword>
<dbReference type="InterPro" id="IPR028389">
    <property type="entry name" value="POT1"/>
</dbReference>
<keyword evidence="7" id="KW-0238">DNA-binding</keyword>
<name>A0AAN9UEI8_9PEZI</name>
<proteinExistence type="inferred from homology"/>
<dbReference type="PANTHER" id="PTHR14513:SF0">
    <property type="entry name" value="PROTECTION OF TELOMERES PROTEIN 1"/>
    <property type="match status" value="1"/>
</dbReference>
<keyword evidence="5" id="KW-0158">Chromosome</keyword>
<protein>
    <recommendedName>
        <fullName evidence="4">Protection of telomeres protein 1</fullName>
    </recommendedName>
</protein>
<feature type="compositionally biased region" description="Acidic residues" evidence="9">
    <location>
        <begin position="488"/>
        <end position="505"/>
    </location>
</feature>
<dbReference type="EMBL" id="JAKJXP020000111">
    <property type="protein sequence ID" value="KAK7745167.1"/>
    <property type="molecule type" value="Genomic_DNA"/>
</dbReference>
<evidence type="ECO:0000256" key="9">
    <source>
        <dbReference type="SAM" id="MobiDB-lite"/>
    </source>
</evidence>
<gene>
    <name evidence="11" type="ORF">SLS62_009880</name>
</gene>
<evidence type="ECO:0000313" key="11">
    <source>
        <dbReference type="EMBL" id="KAK7745167.1"/>
    </source>
</evidence>
<evidence type="ECO:0000256" key="2">
    <source>
        <dbReference type="ARBA" id="ARBA00004574"/>
    </source>
</evidence>
<comment type="subcellular location">
    <subcellularLocation>
        <location evidence="2">Chromosome</location>
        <location evidence="2">Telomere</location>
    </subcellularLocation>
    <subcellularLocation>
        <location evidence="1">Nucleus</location>
    </subcellularLocation>
</comment>
<evidence type="ECO:0000256" key="4">
    <source>
        <dbReference type="ARBA" id="ARBA00015253"/>
    </source>
</evidence>
<dbReference type="CDD" id="cd04497">
    <property type="entry name" value="hPOT1_OB1_like"/>
    <property type="match status" value="1"/>
</dbReference>
<dbReference type="GO" id="GO:0098505">
    <property type="term" value="F:G-rich strand telomeric DNA binding"/>
    <property type="evidence" value="ECO:0007669"/>
    <property type="project" value="TreeGrafter"/>
</dbReference>
<feature type="region of interest" description="Disordered" evidence="9">
    <location>
        <begin position="608"/>
        <end position="659"/>
    </location>
</feature>
<evidence type="ECO:0000259" key="10">
    <source>
        <dbReference type="SMART" id="SM00976"/>
    </source>
</evidence>
<evidence type="ECO:0000256" key="6">
    <source>
        <dbReference type="ARBA" id="ARBA00022895"/>
    </source>
</evidence>
<keyword evidence="12" id="KW-1185">Reference proteome</keyword>
<evidence type="ECO:0000256" key="8">
    <source>
        <dbReference type="ARBA" id="ARBA00023242"/>
    </source>
</evidence>
<feature type="compositionally biased region" description="Basic and acidic residues" evidence="9">
    <location>
        <begin position="364"/>
        <end position="376"/>
    </location>
</feature>
<feature type="region of interest" description="Disordered" evidence="9">
    <location>
        <begin position="358"/>
        <end position="382"/>
    </location>
</feature>
<dbReference type="InterPro" id="IPR011564">
    <property type="entry name" value="Telomer_end-bd_POT1/Cdc13"/>
</dbReference>
<dbReference type="GO" id="GO:0032210">
    <property type="term" value="P:regulation of telomere maintenance via telomerase"/>
    <property type="evidence" value="ECO:0007669"/>
    <property type="project" value="TreeGrafter"/>
</dbReference>
<comment type="caution">
    <text evidence="11">The sequence shown here is derived from an EMBL/GenBank/DDBJ whole genome shotgun (WGS) entry which is preliminary data.</text>
</comment>
<dbReference type="AlphaFoldDB" id="A0AAN9UEI8"/>
<feature type="compositionally biased region" description="Pro residues" evidence="9">
    <location>
        <begin position="616"/>
        <end position="626"/>
    </location>
</feature>
<dbReference type="PANTHER" id="PTHR14513">
    <property type="entry name" value="PROTECTION OF TELOMERES 1"/>
    <property type="match status" value="1"/>
</dbReference>
<dbReference type="GO" id="GO:0000783">
    <property type="term" value="C:nuclear telomere cap complex"/>
    <property type="evidence" value="ECO:0007669"/>
    <property type="project" value="TreeGrafter"/>
</dbReference>
<dbReference type="SMART" id="SM00976">
    <property type="entry name" value="Telo_bind"/>
    <property type="match status" value="1"/>
</dbReference>
<dbReference type="GO" id="GO:0010521">
    <property type="term" value="F:telomerase inhibitor activity"/>
    <property type="evidence" value="ECO:0007669"/>
    <property type="project" value="TreeGrafter"/>
</dbReference>
<dbReference type="Pfam" id="PF02765">
    <property type="entry name" value="POT1"/>
    <property type="match status" value="1"/>
</dbReference>
<dbReference type="FunFam" id="2.40.50.140:FF:000303">
    <property type="entry name" value="Protection of telomeres protein 1"/>
    <property type="match status" value="1"/>
</dbReference>
<evidence type="ECO:0000256" key="7">
    <source>
        <dbReference type="ARBA" id="ARBA00023125"/>
    </source>
</evidence>
<evidence type="ECO:0000256" key="5">
    <source>
        <dbReference type="ARBA" id="ARBA00022454"/>
    </source>
</evidence>
<dbReference type="Gene3D" id="2.40.50.140">
    <property type="entry name" value="Nucleic acid-binding proteins"/>
    <property type="match status" value="2"/>
</dbReference>
<organism evidence="11 12">
    <name type="scientific">Diatrype stigma</name>
    <dbReference type="NCBI Taxonomy" id="117547"/>
    <lineage>
        <taxon>Eukaryota</taxon>
        <taxon>Fungi</taxon>
        <taxon>Dikarya</taxon>
        <taxon>Ascomycota</taxon>
        <taxon>Pezizomycotina</taxon>
        <taxon>Sordariomycetes</taxon>
        <taxon>Xylariomycetidae</taxon>
        <taxon>Xylariales</taxon>
        <taxon>Diatrypaceae</taxon>
        <taxon>Diatrype</taxon>
    </lineage>
</organism>
<dbReference type="GO" id="GO:0016233">
    <property type="term" value="P:telomere capping"/>
    <property type="evidence" value="ECO:0007669"/>
    <property type="project" value="TreeGrafter"/>
</dbReference>
<comment type="similarity">
    <text evidence="3">Belongs to the telombin family.</text>
</comment>
<evidence type="ECO:0000256" key="3">
    <source>
        <dbReference type="ARBA" id="ARBA00008442"/>
    </source>
</evidence>
<dbReference type="InterPro" id="IPR032042">
    <property type="entry name" value="POT1PC"/>
</dbReference>
<reference evidence="11 12" key="1">
    <citation type="submission" date="2024-02" db="EMBL/GenBank/DDBJ databases">
        <title>De novo assembly and annotation of 12 fungi associated with fruit tree decline syndrome in Ontario, Canada.</title>
        <authorList>
            <person name="Sulman M."/>
            <person name="Ellouze W."/>
            <person name="Ilyukhin E."/>
        </authorList>
    </citation>
    <scope>NUCLEOTIDE SEQUENCE [LARGE SCALE GENOMIC DNA]</scope>
    <source>
        <strain evidence="11 12">M11/M66-122</strain>
    </source>
</reference>
<evidence type="ECO:0000313" key="12">
    <source>
        <dbReference type="Proteomes" id="UP001320420"/>
    </source>
</evidence>
<dbReference type="Pfam" id="PF16686">
    <property type="entry name" value="POT1PC"/>
    <property type="match status" value="1"/>
</dbReference>
<dbReference type="InterPro" id="IPR012340">
    <property type="entry name" value="NA-bd_OB-fold"/>
</dbReference>
<dbReference type="SUPFAM" id="SSF50249">
    <property type="entry name" value="Nucleic acid-binding proteins"/>
    <property type="match status" value="2"/>
</dbReference>
<feature type="domain" description="Telomeric single stranded DNA binding POT1/Cdc13" evidence="10">
    <location>
        <begin position="17"/>
        <end position="161"/>
    </location>
</feature>
<feature type="compositionally biased region" description="Low complexity" evidence="9">
    <location>
        <begin position="627"/>
        <end position="647"/>
    </location>
</feature>
<keyword evidence="6" id="KW-0779">Telomere</keyword>
<sequence length="726" mass="80998">MLSQRGTRGAKEPPPGFSTIQDILEGHVSVKKVTSVIGVVKDQRLPISTGGTDWKSSLTIYDASVDYSEGLVVNIFRPGDKIPRPDAGDVVVVRSAKVQSWNGGISLITNRQTVIHIYSGVQIPEPPASARQALQPASDSGRWMPDARVHDYVPWLYHIIDKQGIPEHDEFRVQVERSLNVSVKEKFSTLDKVRAGRYHDVIVQVVKNPFDEGGTMSLWVTDYTENDEFFLFSWDSTHKSDDIDYDQNMYTVGNNKSSRNWPGPFGKRSMQVSCWEPHADFVRQKVEAGTWVQLRNLHVKFGHNTKNLEGFLHEDQIARRARIQVEILQTTDPASMDDRLKEALKRKRLYLKNKKTQKMSYGANEREGGTKRKADDAEGPVTLNAKARRALERAVSLEKHEKQREVQLGLNKRIRCESETQDATPVSAIVEPVLWTKTIEGEEVAVALPFVCLKYRANVRVVDFRPRRLEDFASWRKKTEFDALSDNSGDEGGGDGDSMPDDSDEDRVGGGGGTLDAYRGEKAWEWRFALRLEGVDAKGRSNSRLDSENDNDGNTLWAVVDNTEAQQLLDLDACDLRANPAVLSKLREQLFKLWGNLEEVKAAALAQRRAAAAGRQPPPDSSPPQSSPRAAATTSAKSKATKATTTTNRDGSGREGGKVTKDVVVLHRTGKEQQPQMISNKPFACCLRQYGIKVRERDPARADAGGDGGGYRWQRVFGLFGTRICP</sequence>
<accession>A0AAN9UEI8</accession>
<evidence type="ECO:0000256" key="1">
    <source>
        <dbReference type="ARBA" id="ARBA00004123"/>
    </source>
</evidence>